<dbReference type="EMBL" id="KI673831">
    <property type="protein sequence ID" value="ETL36241.1"/>
    <property type="molecule type" value="Genomic_DNA"/>
</dbReference>
<sequence>KSKLNFLLSEPDSSMGSLKPSVWLSISELFTL</sequence>
<dbReference type="Proteomes" id="UP000053864">
    <property type="component" value="Unassembled WGS sequence"/>
</dbReference>
<reference evidence="1" key="1">
    <citation type="submission" date="2013-11" db="EMBL/GenBank/DDBJ databases">
        <title>The Genome Sequence of Phytophthora parasitica CJ05E6.</title>
        <authorList>
            <consortium name="The Broad Institute Genomics Platform"/>
            <person name="Russ C."/>
            <person name="Tyler B."/>
            <person name="Panabieres F."/>
            <person name="Shan W."/>
            <person name="Tripathy S."/>
            <person name="Grunwald N."/>
            <person name="Machado M."/>
            <person name="Johnson C.S."/>
            <person name="Arredondo F."/>
            <person name="Hong C."/>
            <person name="Coffey M."/>
            <person name="Young S.K."/>
            <person name="Zeng Q."/>
            <person name="Gargeya S."/>
            <person name="Fitzgerald M."/>
            <person name="Abouelleil A."/>
            <person name="Alvarado L."/>
            <person name="Chapman S.B."/>
            <person name="Gainer-Dewar J."/>
            <person name="Goldberg J."/>
            <person name="Griggs A."/>
            <person name="Gujja S."/>
            <person name="Hansen M."/>
            <person name="Howarth C."/>
            <person name="Imamovic A."/>
            <person name="Ireland A."/>
            <person name="Larimer J."/>
            <person name="McCowan C."/>
            <person name="Murphy C."/>
            <person name="Pearson M."/>
            <person name="Poon T.W."/>
            <person name="Priest M."/>
            <person name="Roberts A."/>
            <person name="Saif S."/>
            <person name="Shea T."/>
            <person name="Sykes S."/>
            <person name="Wortman J."/>
            <person name="Nusbaum C."/>
            <person name="Birren B."/>
        </authorList>
    </citation>
    <scope>NUCLEOTIDE SEQUENCE [LARGE SCALE GENOMIC DNA]</scope>
    <source>
        <strain evidence="1">CJ05E6</strain>
    </source>
</reference>
<accession>W2IQ51</accession>
<dbReference type="AlphaFoldDB" id="W2IQ51"/>
<protein>
    <submittedName>
        <fullName evidence="1">Uncharacterized protein</fullName>
    </submittedName>
</protein>
<proteinExistence type="predicted"/>
<organism evidence="1">
    <name type="scientific">Phytophthora nicotianae</name>
    <name type="common">Potato buckeye rot agent</name>
    <name type="synonym">Phytophthora parasitica</name>
    <dbReference type="NCBI Taxonomy" id="4792"/>
    <lineage>
        <taxon>Eukaryota</taxon>
        <taxon>Sar</taxon>
        <taxon>Stramenopiles</taxon>
        <taxon>Oomycota</taxon>
        <taxon>Peronosporomycetes</taxon>
        <taxon>Peronosporales</taxon>
        <taxon>Peronosporaceae</taxon>
        <taxon>Phytophthora</taxon>
    </lineage>
</organism>
<feature type="non-terminal residue" evidence="1">
    <location>
        <position position="1"/>
    </location>
</feature>
<evidence type="ECO:0000313" key="1">
    <source>
        <dbReference type="EMBL" id="ETL36241.1"/>
    </source>
</evidence>
<gene>
    <name evidence="1" type="ORF">L916_11758</name>
</gene>
<name>W2IQ51_PHYNI</name>